<comment type="similarity">
    <text evidence="8 9">Belongs to the TonB-dependent receptor family.</text>
</comment>
<reference evidence="13 14" key="1">
    <citation type="submission" date="2019-01" db="EMBL/GenBank/DDBJ databases">
        <title>Sphingomonas mucosissima sp. nov. and Sphingomonas desiccabilis sp. nov., from biological soil crusts in the Colorado Plateau, USA.</title>
        <authorList>
            <person name="Zhu D."/>
        </authorList>
    </citation>
    <scope>NUCLEOTIDE SEQUENCE [LARGE SCALE GENOMIC DNA]</scope>
    <source>
        <strain evidence="13 14">CP1D</strain>
    </source>
</reference>
<dbReference type="Gene3D" id="2.40.170.20">
    <property type="entry name" value="TonB-dependent receptor, beta-barrel domain"/>
    <property type="match status" value="1"/>
</dbReference>
<evidence type="ECO:0000256" key="9">
    <source>
        <dbReference type="RuleBase" id="RU003357"/>
    </source>
</evidence>
<dbReference type="Proteomes" id="UP000292347">
    <property type="component" value="Unassembled WGS sequence"/>
</dbReference>
<feature type="domain" description="TonB-dependent receptor plug" evidence="12">
    <location>
        <begin position="104"/>
        <end position="223"/>
    </location>
</feature>
<protein>
    <submittedName>
        <fullName evidence="13">TonB-dependent receptor</fullName>
    </submittedName>
</protein>
<keyword evidence="4 8" id="KW-0812">Transmembrane</keyword>
<dbReference type="PROSITE" id="PS52016">
    <property type="entry name" value="TONB_DEPENDENT_REC_3"/>
    <property type="match status" value="1"/>
</dbReference>
<dbReference type="Gene3D" id="2.170.130.10">
    <property type="entry name" value="TonB-dependent receptor, plug domain"/>
    <property type="match status" value="1"/>
</dbReference>
<dbReference type="SUPFAM" id="SSF56935">
    <property type="entry name" value="Porins"/>
    <property type="match status" value="1"/>
</dbReference>
<keyword evidence="6 8" id="KW-0472">Membrane</keyword>
<evidence type="ECO:0000256" key="10">
    <source>
        <dbReference type="SAM" id="MobiDB-lite"/>
    </source>
</evidence>
<evidence type="ECO:0000256" key="2">
    <source>
        <dbReference type="ARBA" id="ARBA00022448"/>
    </source>
</evidence>
<dbReference type="EMBL" id="SDPT01000002">
    <property type="protein sequence ID" value="RXZ31799.1"/>
    <property type="molecule type" value="Genomic_DNA"/>
</dbReference>
<evidence type="ECO:0000256" key="5">
    <source>
        <dbReference type="ARBA" id="ARBA00023077"/>
    </source>
</evidence>
<dbReference type="AlphaFoldDB" id="A0A4Q2IUB9"/>
<evidence type="ECO:0000256" key="4">
    <source>
        <dbReference type="ARBA" id="ARBA00022692"/>
    </source>
</evidence>
<dbReference type="GO" id="GO:0009279">
    <property type="term" value="C:cell outer membrane"/>
    <property type="evidence" value="ECO:0007669"/>
    <property type="project" value="UniProtKB-SubCell"/>
</dbReference>
<evidence type="ECO:0000259" key="12">
    <source>
        <dbReference type="Pfam" id="PF07715"/>
    </source>
</evidence>
<dbReference type="InterPro" id="IPR012910">
    <property type="entry name" value="Plug_dom"/>
</dbReference>
<dbReference type="PANTHER" id="PTHR47234:SF2">
    <property type="entry name" value="TONB-DEPENDENT RECEPTOR"/>
    <property type="match status" value="1"/>
</dbReference>
<accession>A0A4Q2IUB9</accession>
<dbReference type="InterPro" id="IPR037066">
    <property type="entry name" value="Plug_dom_sf"/>
</dbReference>
<dbReference type="Pfam" id="PF00593">
    <property type="entry name" value="TonB_dep_Rec_b-barrel"/>
    <property type="match status" value="1"/>
</dbReference>
<comment type="caution">
    <text evidence="13">The sequence shown here is derived from an EMBL/GenBank/DDBJ whole genome shotgun (WGS) entry which is preliminary data.</text>
</comment>
<feature type="region of interest" description="Disordered" evidence="10">
    <location>
        <begin position="1"/>
        <end position="33"/>
    </location>
</feature>
<keyword evidence="7 8" id="KW-0998">Cell outer membrane</keyword>
<dbReference type="OrthoDB" id="7051241at2"/>
<sequence length="1061" mass="113235">MHEPSPGNAGVGAPVFRGPDQRSGTQGDNKLMSSSTKRTILRGTTALSALALVGVTAPAFAQTATTAAPDDATTVLAPAPQETAVEETGADIVVTGSLFRRTDAETPSPVTVLSAESLAQRGINTVAEAVQRVSANGAGTISQGWNTGNNFATGANAVSLRGLTVQSTLTVFDGLRMAPYPLADDGHRNFVDLNTIPSAIIDRIEVLRDGASSTYGADAVAGVINVITKKQIEGLHLNGSAGISDRGDAAEQRFDATWGYGDLKEQGFNFYINGEYQRNEALYARDRGFPYNTADLSRQCAPSIGRPEVRDANGNITQTAIAAGTTTCRANGIRNGFNVDGGFNGLLSTTVPVARPVDDAGAGTGRYNLINAAAGCRDLTAVTVLPSQSATAGSIQCQQDFRNQYSQLLPDQERLGFSGRFTANVGDRAQVYAIANYYQTETKTQLSPLGFNNQTTPPGTVLLNPLYLPVYVCAGGVGSLTMLDTGCNATNGTLNPNNPYAATGQRAQVLALYDQPRIIESKARALRGVVGISGTFGSDWNYAADFTASNVQLDINQANYLIPQRIMDVVARGTYNFVNPELNSQEIRDYIAPLNSTRSESDLWQASATLSKGIVRLPGGPRQAAVGVSYRHESINNPSANPQNDSSPYDRYYGVNSVGAIGSREVRSAFFEINAPILEQLEINGSGRYDDYSSGQSNFSPKIGAKFTPIRQLAVRGTYSKGFRIPSFNEAFGLPTTGYVTRQLDRNNPAQLAFINAHGGNDYATGQFSVGQTTTGNPGLDPEKSTSWTVGAIFEPMRRVSLTVDYWNIRIDGIIGAADDTGVFEQYYANNGVVNVPGITVRPGIADVNFPNALPHLGFIESSFQNGDSQKVSGIDFGANVEFPINDNITFISSLEGTYLLKFERITESGNVQRYDGTLSPCDVTSCSGAPKWRGSWQNTVIIGDASITATAYYTSGYDLASIDYDGVKGDCLASIGASVVTYRDGVTPVRCEGPETWNVDLTASYKINDKFTLYTNILNVLDLKAPFDPSAAYSTGQYNPAWAGANILGRFIRVGAKVDF</sequence>
<keyword evidence="13" id="KW-0675">Receptor</keyword>
<evidence type="ECO:0000256" key="7">
    <source>
        <dbReference type="ARBA" id="ARBA00023237"/>
    </source>
</evidence>
<feature type="domain" description="TonB-dependent receptor-like beta-barrel" evidence="11">
    <location>
        <begin position="537"/>
        <end position="1021"/>
    </location>
</feature>
<name>A0A4Q2IUB9_9SPHN</name>
<keyword evidence="3 8" id="KW-1134">Transmembrane beta strand</keyword>
<comment type="subcellular location">
    <subcellularLocation>
        <location evidence="1 8">Cell outer membrane</location>
        <topology evidence="1 8">Multi-pass membrane protein</topology>
    </subcellularLocation>
</comment>
<gene>
    <name evidence="13" type="ORF">EO081_11400</name>
</gene>
<evidence type="ECO:0000256" key="6">
    <source>
        <dbReference type="ARBA" id="ARBA00023136"/>
    </source>
</evidence>
<evidence type="ECO:0000256" key="3">
    <source>
        <dbReference type="ARBA" id="ARBA00022452"/>
    </source>
</evidence>
<dbReference type="InterPro" id="IPR000531">
    <property type="entry name" value="Beta-barrel_TonB"/>
</dbReference>
<keyword evidence="2 8" id="KW-0813">Transport</keyword>
<evidence type="ECO:0000313" key="13">
    <source>
        <dbReference type="EMBL" id="RXZ31799.1"/>
    </source>
</evidence>
<evidence type="ECO:0000256" key="8">
    <source>
        <dbReference type="PROSITE-ProRule" id="PRU01360"/>
    </source>
</evidence>
<keyword evidence="5 9" id="KW-0798">TonB box</keyword>
<feature type="compositionally biased region" description="Polar residues" evidence="10">
    <location>
        <begin position="22"/>
        <end position="33"/>
    </location>
</feature>
<evidence type="ECO:0000259" key="11">
    <source>
        <dbReference type="Pfam" id="PF00593"/>
    </source>
</evidence>
<evidence type="ECO:0000313" key="14">
    <source>
        <dbReference type="Proteomes" id="UP000292347"/>
    </source>
</evidence>
<dbReference type="PANTHER" id="PTHR47234">
    <property type="match status" value="1"/>
</dbReference>
<dbReference type="InterPro" id="IPR036942">
    <property type="entry name" value="Beta-barrel_TonB_sf"/>
</dbReference>
<evidence type="ECO:0000256" key="1">
    <source>
        <dbReference type="ARBA" id="ARBA00004571"/>
    </source>
</evidence>
<keyword evidence="14" id="KW-1185">Reference proteome</keyword>
<organism evidence="13 14">
    <name type="scientific">Sphingomonas desiccabilis</name>
    <dbReference type="NCBI Taxonomy" id="429134"/>
    <lineage>
        <taxon>Bacteria</taxon>
        <taxon>Pseudomonadati</taxon>
        <taxon>Pseudomonadota</taxon>
        <taxon>Alphaproteobacteria</taxon>
        <taxon>Sphingomonadales</taxon>
        <taxon>Sphingomonadaceae</taxon>
        <taxon>Sphingomonas</taxon>
    </lineage>
</organism>
<proteinExistence type="inferred from homology"/>
<dbReference type="InterPro" id="IPR039426">
    <property type="entry name" value="TonB-dep_rcpt-like"/>
</dbReference>
<dbReference type="Pfam" id="PF07715">
    <property type="entry name" value="Plug"/>
    <property type="match status" value="1"/>
</dbReference>